<proteinExistence type="inferred from homology"/>
<dbReference type="STRING" id="1522189.A0A316W3X4"/>
<evidence type="ECO:0000256" key="6">
    <source>
        <dbReference type="ARBA" id="ARBA00023242"/>
    </source>
</evidence>
<keyword evidence="10" id="KW-1185">Reference proteome</keyword>
<feature type="compositionally biased region" description="Low complexity" evidence="8">
    <location>
        <begin position="202"/>
        <end position="222"/>
    </location>
</feature>
<feature type="region of interest" description="Disordered" evidence="8">
    <location>
        <begin position="140"/>
        <end position="172"/>
    </location>
</feature>
<dbReference type="GO" id="GO:0006260">
    <property type="term" value="P:DNA replication"/>
    <property type="evidence" value="ECO:0007669"/>
    <property type="project" value="InterPro"/>
</dbReference>
<sequence length="352" mass="37737">MGLLDELDALGGASTGRSSNSNIVRKQPSMTNQPLSKRARRDTKDDAGSTVRDAILDPDKCAAGGAERVIETIEIEDSPIRPATNGTNTDASGEMPKYVSWSLEALQTECKKYGFKAGRDKDVLVEHLIACWRVLNHSAPSKNASVSSPLTERQAHQALPLPSSSAGDTTATTSQWSLGVANGEEAEAGDLTVQLTNEAAASSQQIDVIDSSSDTEASASSAEDSEAPLALGLNRRASGSRFRRQVEARAMGQTTRGGQNDEEGEDSDEGEPENAPVDVSASLSAQLVQAVRADAQLYRRILLLEPISFDEVASVALKAHIRLKNKDVLRDWLDMQGICFYTGELTGTRSRY</sequence>
<feature type="region of interest" description="Disordered" evidence="8">
    <location>
        <begin position="1"/>
        <end position="52"/>
    </location>
</feature>
<dbReference type="InterPro" id="IPR018574">
    <property type="entry name" value="Structure-sp_endonuc_su_Slx4"/>
</dbReference>
<organism evidence="9 10">
    <name type="scientific">Ceraceosorus guamensis</name>
    <dbReference type="NCBI Taxonomy" id="1522189"/>
    <lineage>
        <taxon>Eukaryota</taxon>
        <taxon>Fungi</taxon>
        <taxon>Dikarya</taxon>
        <taxon>Basidiomycota</taxon>
        <taxon>Ustilaginomycotina</taxon>
        <taxon>Exobasidiomycetes</taxon>
        <taxon>Ceraceosorales</taxon>
        <taxon>Ceraceosoraceae</taxon>
        <taxon>Ceraceosorus</taxon>
    </lineage>
</organism>
<evidence type="ECO:0000256" key="2">
    <source>
        <dbReference type="ARBA" id="ARBA00006661"/>
    </source>
</evidence>
<feature type="compositionally biased region" description="Polar residues" evidence="8">
    <location>
        <begin position="15"/>
        <end position="35"/>
    </location>
</feature>
<evidence type="ECO:0000256" key="1">
    <source>
        <dbReference type="ARBA" id="ARBA00004123"/>
    </source>
</evidence>
<dbReference type="EMBL" id="KZ819360">
    <property type="protein sequence ID" value="PWN44617.1"/>
    <property type="molecule type" value="Genomic_DNA"/>
</dbReference>
<feature type="compositionally biased region" description="Acidic residues" evidence="8">
    <location>
        <begin position="260"/>
        <end position="272"/>
    </location>
</feature>
<keyword evidence="3" id="KW-0227">DNA damage</keyword>
<accession>A0A316W3X4</accession>
<evidence type="ECO:0000256" key="3">
    <source>
        <dbReference type="ARBA" id="ARBA00022763"/>
    </source>
</evidence>
<comment type="subcellular location">
    <subcellularLocation>
        <location evidence="1">Nucleus</location>
    </subcellularLocation>
</comment>
<dbReference type="Pfam" id="PF09494">
    <property type="entry name" value="Slx4"/>
    <property type="match status" value="1"/>
</dbReference>
<dbReference type="Proteomes" id="UP000245783">
    <property type="component" value="Unassembled WGS sequence"/>
</dbReference>
<evidence type="ECO:0000256" key="8">
    <source>
        <dbReference type="SAM" id="MobiDB-lite"/>
    </source>
</evidence>
<reference evidence="9 10" key="1">
    <citation type="journal article" date="2018" name="Mol. Biol. Evol.">
        <title>Broad Genomic Sampling Reveals a Smut Pathogenic Ancestry of the Fungal Clade Ustilaginomycotina.</title>
        <authorList>
            <person name="Kijpornyongpan T."/>
            <person name="Mondo S.J."/>
            <person name="Barry K."/>
            <person name="Sandor L."/>
            <person name="Lee J."/>
            <person name="Lipzen A."/>
            <person name="Pangilinan J."/>
            <person name="LaButti K."/>
            <person name="Hainaut M."/>
            <person name="Henrissat B."/>
            <person name="Grigoriev I.V."/>
            <person name="Spatafora J.W."/>
            <person name="Aime M.C."/>
        </authorList>
    </citation>
    <scope>NUCLEOTIDE SEQUENCE [LARGE SCALE GENOMIC DNA]</scope>
    <source>
        <strain evidence="9 10">MCA 4658</strain>
    </source>
</reference>
<evidence type="ECO:0000313" key="10">
    <source>
        <dbReference type="Proteomes" id="UP000245783"/>
    </source>
</evidence>
<evidence type="ECO:0000256" key="5">
    <source>
        <dbReference type="ARBA" id="ARBA00023204"/>
    </source>
</evidence>
<keyword evidence="5" id="KW-0234">DNA repair</keyword>
<dbReference type="RefSeq" id="XP_025371777.1">
    <property type="nucleotide sequence ID" value="XM_025510222.1"/>
</dbReference>
<name>A0A316W3X4_9BASI</name>
<feature type="compositionally biased region" description="Low complexity" evidence="8">
    <location>
        <begin position="163"/>
        <end position="172"/>
    </location>
</feature>
<dbReference type="AlphaFoldDB" id="A0A316W3X4"/>
<keyword evidence="6" id="KW-0539">Nucleus</keyword>
<dbReference type="GO" id="GO:0006310">
    <property type="term" value="P:DNA recombination"/>
    <property type="evidence" value="ECO:0007669"/>
    <property type="project" value="UniProtKB-KW"/>
</dbReference>
<comment type="similarity">
    <text evidence="2">Belongs to the SLX4 family.</text>
</comment>
<keyword evidence="4" id="KW-0233">DNA recombination</keyword>
<evidence type="ECO:0000313" key="9">
    <source>
        <dbReference type="EMBL" id="PWN44617.1"/>
    </source>
</evidence>
<feature type="region of interest" description="Disordered" evidence="8">
    <location>
        <begin position="202"/>
        <end position="278"/>
    </location>
</feature>
<dbReference type="OrthoDB" id="5576441at2759"/>
<evidence type="ECO:0000256" key="7">
    <source>
        <dbReference type="ARBA" id="ARBA00029496"/>
    </source>
</evidence>
<evidence type="ECO:0000256" key="4">
    <source>
        <dbReference type="ARBA" id="ARBA00023172"/>
    </source>
</evidence>
<dbReference type="GeneID" id="37032092"/>
<dbReference type="GO" id="GO:0033557">
    <property type="term" value="C:Slx1-Slx4 complex"/>
    <property type="evidence" value="ECO:0007669"/>
    <property type="project" value="InterPro"/>
</dbReference>
<protein>
    <recommendedName>
        <fullName evidence="7">Structure-specific endonuclease subunit SLX4</fullName>
    </recommendedName>
</protein>
<feature type="compositionally biased region" description="Polar residues" evidence="8">
    <location>
        <begin position="140"/>
        <end position="151"/>
    </location>
</feature>
<dbReference type="GO" id="GO:0006281">
    <property type="term" value="P:DNA repair"/>
    <property type="evidence" value="ECO:0007669"/>
    <property type="project" value="UniProtKB-KW"/>
</dbReference>
<dbReference type="InParanoid" id="A0A316W3X4"/>
<gene>
    <name evidence="9" type="ORF">IE81DRAFT_12590</name>
</gene>